<dbReference type="PANTHER" id="PTHR12385:SF4">
    <property type="entry name" value="PROTEIN PNS1"/>
    <property type="match status" value="1"/>
</dbReference>
<feature type="transmembrane region" description="Helical" evidence="8">
    <location>
        <begin position="144"/>
        <end position="164"/>
    </location>
</feature>
<dbReference type="eggNOG" id="KOG1362">
    <property type="taxonomic scope" value="Eukaryota"/>
</dbReference>
<dbReference type="GO" id="GO:0022857">
    <property type="term" value="F:transmembrane transporter activity"/>
    <property type="evidence" value="ECO:0007669"/>
    <property type="project" value="UniProtKB-UniRule"/>
</dbReference>
<dbReference type="VEuPathDB" id="FungiDB:C5L36_0E04670"/>
<dbReference type="InterPro" id="IPR007603">
    <property type="entry name" value="Choline_transptr-like"/>
</dbReference>
<evidence type="ECO:0000256" key="2">
    <source>
        <dbReference type="ARBA" id="ARBA00004651"/>
    </source>
</evidence>
<proteinExistence type="inferred from homology"/>
<feature type="transmembrane region" description="Helical" evidence="8">
    <location>
        <begin position="398"/>
        <end position="424"/>
    </location>
</feature>
<name>A0A099P1Z0_PICKU</name>
<comment type="caution">
    <text evidence="10">The sequence shown here is derived from an EMBL/GenBank/DDBJ whole genome shotgun (WGS) entry which is preliminary data.</text>
</comment>
<evidence type="ECO:0000256" key="3">
    <source>
        <dbReference type="ARBA" id="ARBA00007168"/>
    </source>
</evidence>
<dbReference type="Proteomes" id="UP000029867">
    <property type="component" value="Unassembled WGS sequence"/>
</dbReference>
<feature type="transmembrane region" description="Helical" evidence="8">
    <location>
        <begin position="296"/>
        <end position="317"/>
    </location>
</feature>
<dbReference type="PANTHER" id="PTHR12385">
    <property type="entry name" value="CHOLINE TRANSPORTER-LIKE (SLC FAMILY 44)"/>
    <property type="match status" value="1"/>
</dbReference>
<accession>A0A099P1Z0</accession>
<feature type="transmembrane region" description="Helical" evidence="8">
    <location>
        <begin position="337"/>
        <end position="356"/>
    </location>
</feature>
<protein>
    <recommendedName>
        <fullName evidence="4 8">Protein PNS1</fullName>
    </recommendedName>
</protein>
<sequence>MNASLEDNTMSDPLGAKEPISSDPNNDIGAQAYEADFDFQDGNLGDDEVDSFAIDEDRFTTETPVLLVIAFHTMNASLEDNTMSDPLGAKEPISSDPNNDIGAQAYEADFDFQDGNLGDDEVDSFAIDEDRFTTETPVWNDTKFAIFFLIVFVLFIVKSFSLIVKHMKTLADEIPPSQTVPNSLFFSLKSIFLILVTIALSTAVTMKLFFLAGKKSIRLVETGIKFITGFFMLATVAAFFIRQYIQGFLFGIVTAILFTIIIKFKQLITLAGNILSIVISVLMKYPATAFAAGGGYISTSFFTGLLSIVNGCTYIAYGFHGDGTPRFDDQGNKISQVSTGFVLTLLFLNFAGLYIVDVARNVMHVTIGGIYGTWYYTEQTFNGMPKNEGTGSFKRAMTYNFGSLCFGSLCVVIFQCIAVTVLLIDRNQGYVGQIGDLILRLTSTGVGYFNLYVFSFVALYGSSMMRSVKATYKFFKDRGLQAFCNDFIISLALGFYCLIAAFISGIFIAIFLYIFKAIVGIREEFFAPLLTSSLVVSFNITTVLILTIVSGSSVFFYALNKDPSVYQESHQFEFQEISRCFPRVLQRVNLQ</sequence>
<evidence type="ECO:0000256" key="5">
    <source>
        <dbReference type="ARBA" id="ARBA00022692"/>
    </source>
</evidence>
<evidence type="ECO:0000313" key="11">
    <source>
        <dbReference type="Proteomes" id="UP000029867"/>
    </source>
</evidence>
<dbReference type="AlphaFoldDB" id="A0A099P1Z0"/>
<feature type="compositionally biased region" description="Polar residues" evidence="9">
    <location>
        <begin position="1"/>
        <end position="11"/>
    </location>
</feature>
<feature type="transmembrane region" description="Helical" evidence="8">
    <location>
        <begin position="184"/>
        <end position="210"/>
    </location>
</feature>
<feature type="transmembrane region" description="Helical" evidence="8">
    <location>
        <begin position="482"/>
        <end position="515"/>
    </location>
</feature>
<feature type="transmembrane region" description="Helical" evidence="8">
    <location>
        <begin position="535"/>
        <end position="559"/>
    </location>
</feature>
<evidence type="ECO:0000256" key="8">
    <source>
        <dbReference type="RuleBase" id="RU368066"/>
    </source>
</evidence>
<keyword evidence="5 8" id="KW-0812">Transmembrane</keyword>
<organism evidence="10 11">
    <name type="scientific">Pichia kudriavzevii</name>
    <name type="common">Yeast</name>
    <name type="synonym">Issatchenkia orientalis</name>
    <dbReference type="NCBI Taxonomy" id="4909"/>
    <lineage>
        <taxon>Eukaryota</taxon>
        <taxon>Fungi</taxon>
        <taxon>Dikarya</taxon>
        <taxon>Ascomycota</taxon>
        <taxon>Saccharomycotina</taxon>
        <taxon>Pichiomycetes</taxon>
        <taxon>Pichiales</taxon>
        <taxon>Pichiaceae</taxon>
        <taxon>Pichia</taxon>
    </lineage>
</organism>
<evidence type="ECO:0000256" key="7">
    <source>
        <dbReference type="ARBA" id="ARBA00023136"/>
    </source>
</evidence>
<dbReference type="Pfam" id="PF04515">
    <property type="entry name" value="Choline_transpo"/>
    <property type="match status" value="1"/>
</dbReference>
<comment type="subcellular location">
    <subcellularLocation>
        <location evidence="2 8">Cell membrane</location>
        <topology evidence="2 8">Multi-pass membrane protein</topology>
    </subcellularLocation>
</comment>
<keyword evidence="6 8" id="KW-1133">Transmembrane helix</keyword>
<evidence type="ECO:0000256" key="6">
    <source>
        <dbReference type="ARBA" id="ARBA00022989"/>
    </source>
</evidence>
<keyword evidence="7 8" id="KW-0472">Membrane</keyword>
<feature type="transmembrane region" description="Helical" evidence="8">
    <location>
        <begin position="222"/>
        <end position="241"/>
    </location>
</feature>
<feature type="region of interest" description="Disordered" evidence="9">
    <location>
        <begin position="1"/>
        <end position="29"/>
    </location>
</feature>
<evidence type="ECO:0000313" key="10">
    <source>
        <dbReference type="EMBL" id="KGK38895.1"/>
    </source>
</evidence>
<evidence type="ECO:0000256" key="4">
    <source>
        <dbReference type="ARBA" id="ARBA00015388"/>
    </source>
</evidence>
<comment type="similarity">
    <text evidence="3 8">Belongs to the CTL (choline transporter-like) family.</text>
</comment>
<gene>
    <name evidence="10" type="ORF">JL09_g1945</name>
</gene>
<feature type="transmembrane region" description="Helical" evidence="8">
    <location>
        <begin position="444"/>
        <end position="461"/>
    </location>
</feature>
<reference evidence="11" key="1">
    <citation type="journal article" date="2014" name="Microb. Cell Fact.">
        <title>Exploiting Issatchenkia orientalis SD108 for succinic acid production.</title>
        <authorList>
            <person name="Xiao H."/>
            <person name="Shao Z."/>
            <person name="Jiang Y."/>
            <person name="Dole S."/>
            <person name="Zhao H."/>
        </authorList>
    </citation>
    <scope>NUCLEOTIDE SEQUENCE [LARGE SCALE GENOMIC DNA]</scope>
    <source>
        <strain evidence="11">SD108</strain>
    </source>
</reference>
<comment type="function">
    <text evidence="1 8">Probably involved in transport through the plasma membrane.</text>
</comment>
<evidence type="ECO:0000256" key="9">
    <source>
        <dbReference type="SAM" id="MobiDB-lite"/>
    </source>
</evidence>
<dbReference type="GO" id="GO:0005886">
    <property type="term" value="C:plasma membrane"/>
    <property type="evidence" value="ECO:0007669"/>
    <property type="project" value="UniProtKB-SubCell"/>
</dbReference>
<evidence type="ECO:0000256" key="1">
    <source>
        <dbReference type="ARBA" id="ARBA00002957"/>
    </source>
</evidence>
<dbReference type="EMBL" id="JQFK01000014">
    <property type="protein sequence ID" value="KGK38895.1"/>
    <property type="molecule type" value="Genomic_DNA"/>
</dbReference>
<dbReference type="HOGENOM" id="CLU_461551_0_0_1"/>